<reference evidence="1 2" key="1">
    <citation type="journal article" date="2016" name="Front. Microbiol.">
        <title>Comprehensive Phylogenetic Analysis of Bovine Non-aureus Staphylococci Species Based on Whole-Genome Sequencing.</title>
        <authorList>
            <person name="Naushad S."/>
            <person name="Barkema H.W."/>
            <person name="Luby C."/>
            <person name="Condas L.A."/>
            <person name="Nobrega D.B."/>
            <person name="Carson D.A."/>
            <person name="De Buck J."/>
        </authorList>
    </citation>
    <scope>NUCLEOTIDE SEQUENCE [LARGE SCALE GENOMIC DNA]</scope>
    <source>
        <strain evidence="1 2">SNUC 5336</strain>
    </source>
</reference>
<gene>
    <name evidence="1" type="ORF">BUZ51_06150</name>
</gene>
<proteinExistence type="predicted"/>
<dbReference type="Proteomes" id="UP000241540">
    <property type="component" value="Unassembled WGS sequence"/>
</dbReference>
<sequence length="122" mass="14348">MTINLNTLENEIIEDKLHGNKDDIHFLMLNADKYNCRKHRELLLTADINETSEYDIYCFTIEAASTFSDQRDTFYQKYGVNLEIARKLSLTALANLYHKEQKIRNSIVDTIIRYRDLTAKNL</sequence>
<evidence type="ECO:0000313" key="1">
    <source>
        <dbReference type="EMBL" id="PTK30796.1"/>
    </source>
</evidence>
<accession>A0A974KXG1</accession>
<protein>
    <submittedName>
        <fullName evidence="1">Uncharacterized protein</fullName>
    </submittedName>
</protein>
<comment type="caution">
    <text evidence="1">The sequence shown here is derived from an EMBL/GenBank/DDBJ whole genome shotgun (WGS) entry which is preliminary data.</text>
</comment>
<evidence type="ECO:0000313" key="2">
    <source>
        <dbReference type="Proteomes" id="UP000241540"/>
    </source>
</evidence>
<dbReference type="AlphaFoldDB" id="A0A974KXG1"/>
<dbReference type="RefSeq" id="WP_107640172.1">
    <property type="nucleotide sequence ID" value="NZ_PZHX01000010.1"/>
</dbReference>
<name>A0A974KXG1_STAHO</name>
<organism evidence="1 2">
    <name type="scientific">Staphylococcus hominis</name>
    <dbReference type="NCBI Taxonomy" id="1290"/>
    <lineage>
        <taxon>Bacteria</taxon>
        <taxon>Bacillati</taxon>
        <taxon>Bacillota</taxon>
        <taxon>Bacilli</taxon>
        <taxon>Bacillales</taxon>
        <taxon>Staphylococcaceae</taxon>
        <taxon>Staphylococcus</taxon>
    </lineage>
</organism>
<dbReference type="EMBL" id="PZHX01000010">
    <property type="protein sequence ID" value="PTK30796.1"/>
    <property type="molecule type" value="Genomic_DNA"/>
</dbReference>